<evidence type="ECO:0000313" key="1">
    <source>
        <dbReference type="EMBL" id="ESA21438.1"/>
    </source>
</evidence>
<name>U9US95_RHIID</name>
<organism evidence="1">
    <name type="scientific">Rhizophagus irregularis (strain DAOM 181602 / DAOM 197198 / MUCL 43194)</name>
    <name type="common">Arbuscular mycorrhizal fungus</name>
    <name type="synonym">Glomus intraradices</name>
    <dbReference type="NCBI Taxonomy" id="747089"/>
    <lineage>
        <taxon>Eukaryota</taxon>
        <taxon>Fungi</taxon>
        <taxon>Fungi incertae sedis</taxon>
        <taxon>Mucoromycota</taxon>
        <taxon>Glomeromycotina</taxon>
        <taxon>Glomeromycetes</taxon>
        <taxon>Glomerales</taxon>
        <taxon>Glomeraceae</taxon>
        <taxon>Rhizophagus</taxon>
    </lineage>
</organism>
<dbReference type="AlphaFoldDB" id="U9US95"/>
<protein>
    <submittedName>
        <fullName evidence="1">Uncharacterized protein</fullName>
    </submittedName>
</protein>
<proteinExistence type="predicted"/>
<dbReference type="HOGENOM" id="CLU_2832436_0_0_1"/>
<dbReference type="EMBL" id="KI276438">
    <property type="protein sequence ID" value="ESA21438.1"/>
    <property type="molecule type" value="Genomic_DNA"/>
</dbReference>
<sequence>MTIRFGVVPSNQFGAGSGSIFRTVPRVFQVQTSESAKIRIGSRTGLEPLCLELPHLYRIFEFYFLP</sequence>
<gene>
    <name evidence="1" type="ORF">GLOINDRAFT_17472</name>
</gene>
<reference evidence="1" key="1">
    <citation type="submission" date="2013-07" db="EMBL/GenBank/DDBJ databases">
        <title>The genome of an arbuscular mycorrhizal fungus provides insights into the evolution of the oldest plant symbiosis.</title>
        <authorList>
            <consortium name="DOE Joint Genome Institute"/>
            <person name="Tisserant E."/>
            <person name="Malbreil M."/>
            <person name="Kuo A."/>
            <person name="Kohler A."/>
            <person name="Symeonidi A."/>
            <person name="Balestrini R."/>
            <person name="Charron P."/>
            <person name="Duensing N."/>
            <person name="Frei-dit-Frey N."/>
            <person name="Gianinazzi-Pearson V."/>
            <person name="Gilbert B."/>
            <person name="Handa Y."/>
            <person name="Hijri M."/>
            <person name="Kaul R."/>
            <person name="Kawaguchi M."/>
            <person name="Krajinski F."/>
            <person name="Lammers P."/>
            <person name="Lapierre D."/>
            <person name="Masclaux F.G."/>
            <person name="Murat C."/>
            <person name="Morin E."/>
            <person name="Ndikumana S."/>
            <person name="Pagni M."/>
            <person name="Petitpierre D."/>
            <person name="Requena N."/>
            <person name="Rosikiewicz P."/>
            <person name="Riley R."/>
            <person name="Saito K."/>
            <person name="San Clemente H."/>
            <person name="Shapiro H."/>
            <person name="van Tuinen D."/>
            <person name="Becard G."/>
            <person name="Bonfante P."/>
            <person name="Paszkowski U."/>
            <person name="Shachar-Hill Y."/>
            <person name="Young J.P."/>
            <person name="Sanders I.R."/>
            <person name="Henrissat B."/>
            <person name="Rensing S.A."/>
            <person name="Grigoriev I.V."/>
            <person name="Corradi N."/>
            <person name="Roux C."/>
            <person name="Martin F."/>
        </authorList>
    </citation>
    <scope>NUCLEOTIDE SEQUENCE</scope>
    <source>
        <strain evidence="1">DAOM 197198</strain>
    </source>
</reference>
<accession>U9US95</accession>